<reference evidence="6 7" key="1">
    <citation type="journal article" date="2010" name="PLoS ONE">
        <title>The Waddlia genome: a window into chlamydial biology.</title>
        <authorList>
            <person name="Bertelli C."/>
            <person name="Collyn F."/>
            <person name="Croxatto A."/>
            <person name="Ruckert C."/>
            <person name="Polkinghorne A."/>
            <person name="Kebbi-Beghdadi C."/>
            <person name="Goesmann A."/>
            <person name="Vaughan L."/>
            <person name="Greub G."/>
        </authorList>
    </citation>
    <scope>NUCLEOTIDE SEQUENCE [LARGE SCALE GENOMIC DNA]</scope>
    <source>
        <strain evidence="7">ATCC VR-1470 / WSU 86-1044</strain>
    </source>
</reference>
<dbReference type="InterPro" id="IPR002781">
    <property type="entry name" value="TM_pro_TauE-like"/>
</dbReference>
<protein>
    <recommendedName>
        <fullName evidence="5">Probable membrane transporter protein</fullName>
    </recommendedName>
</protein>
<dbReference type="Pfam" id="PF01925">
    <property type="entry name" value="TauE"/>
    <property type="match status" value="1"/>
</dbReference>
<feature type="transmembrane region" description="Helical" evidence="5">
    <location>
        <begin position="131"/>
        <end position="149"/>
    </location>
</feature>
<gene>
    <name evidence="6" type="ordered locus">wcw_0505</name>
</gene>
<evidence type="ECO:0000313" key="6">
    <source>
        <dbReference type="EMBL" id="ADI37876.1"/>
    </source>
</evidence>
<evidence type="ECO:0000256" key="5">
    <source>
        <dbReference type="RuleBase" id="RU363041"/>
    </source>
</evidence>
<dbReference type="GO" id="GO:0005886">
    <property type="term" value="C:plasma membrane"/>
    <property type="evidence" value="ECO:0007669"/>
    <property type="project" value="UniProtKB-SubCell"/>
</dbReference>
<comment type="similarity">
    <text evidence="5">Belongs to the 4-toluene sulfonate uptake permease (TSUP) (TC 2.A.102) family.</text>
</comment>
<evidence type="ECO:0000256" key="1">
    <source>
        <dbReference type="ARBA" id="ARBA00004141"/>
    </source>
</evidence>
<keyword evidence="5" id="KW-1003">Cell membrane</keyword>
<keyword evidence="4 5" id="KW-0472">Membrane</keyword>
<accession>D6YUR5</accession>
<dbReference type="RefSeq" id="WP_013181602.1">
    <property type="nucleotide sequence ID" value="NC_014225.1"/>
</dbReference>
<organism evidence="6 7">
    <name type="scientific">Waddlia chondrophila (strain ATCC VR-1470 / WSU 86-1044)</name>
    <dbReference type="NCBI Taxonomy" id="716544"/>
    <lineage>
        <taxon>Bacteria</taxon>
        <taxon>Pseudomonadati</taxon>
        <taxon>Chlamydiota</taxon>
        <taxon>Chlamydiia</taxon>
        <taxon>Parachlamydiales</taxon>
        <taxon>Waddliaceae</taxon>
        <taxon>Waddlia</taxon>
    </lineage>
</organism>
<evidence type="ECO:0000256" key="2">
    <source>
        <dbReference type="ARBA" id="ARBA00022692"/>
    </source>
</evidence>
<keyword evidence="3 5" id="KW-1133">Transmembrane helix</keyword>
<dbReference type="eggNOG" id="COG0730">
    <property type="taxonomic scope" value="Bacteria"/>
</dbReference>
<feature type="transmembrane region" description="Helical" evidence="5">
    <location>
        <begin position="6"/>
        <end position="25"/>
    </location>
</feature>
<dbReference type="KEGG" id="wch:wcw_0505"/>
<feature type="transmembrane region" description="Helical" evidence="5">
    <location>
        <begin position="197"/>
        <end position="218"/>
    </location>
</feature>
<dbReference type="HOGENOM" id="CLU_040170_0_0_0"/>
<dbReference type="PANTHER" id="PTHR43483:SF3">
    <property type="entry name" value="MEMBRANE TRANSPORTER PROTEIN HI_0806-RELATED"/>
    <property type="match status" value="1"/>
</dbReference>
<dbReference type="EMBL" id="CP001928">
    <property type="protein sequence ID" value="ADI37876.1"/>
    <property type="molecule type" value="Genomic_DNA"/>
</dbReference>
<feature type="transmembrane region" description="Helical" evidence="5">
    <location>
        <begin position="103"/>
        <end position="124"/>
    </location>
</feature>
<evidence type="ECO:0000256" key="4">
    <source>
        <dbReference type="ARBA" id="ARBA00023136"/>
    </source>
</evidence>
<feature type="transmembrane region" description="Helical" evidence="5">
    <location>
        <begin position="37"/>
        <end position="64"/>
    </location>
</feature>
<feature type="transmembrane region" description="Helical" evidence="5">
    <location>
        <begin position="169"/>
        <end position="190"/>
    </location>
</feature>
<evidence type="ECO:0000256" key="3">
    <source>
        <dbReference type="ARBA" id="ARBA00022989"/>
    </source>
</evidence>
<dbReference type="Proteomes" id="UP000001505">
    <property type="component" value="Chromosome"/>
</dbReference>
<keyword evidence="2 5" id="KW-0812">Transmembrane</keyword>
<dbReference type="AlphaFoldDB" id="D6YUR5"/>
<sequence length="292" mass="31428">MNNAIKLIVATACLFVFFQILTHYRQMKKEPFSFKKTCALLFTGFISNISDTIGLGSFAVVVALNNRFRTFDDKIVPGTLNAQSVLPSMLQSILFLNFVEVDLYLLLLFVASACFGGFLSGYLVSKLDKKAIRQLMCAGFVGVVMLILSQKGGLLPNAGFATSLPPFKMAVGAVAMVFAGMLPAIGAGIYVPIQTILFLLGLSPLAAFPIMTTAGAIVQTATASAFVMRGEFAVKESLFLSFSGILGVAVAVPIISFVNLSSLHWLLLTIAAYNAFSLWKLINEENVKPARI</sequence>
<keyword evidence="7" id="KW-1185">Reference proteome</keyword>
<comment type="subcellular location">
    <subcellularLocation>
        <location evidence="5">Cell membrane</location>
        <topology evidence="5">Multi-pass membrane protein</topology>
    </subcellularLocation>
    <subcellularLocation>
        <location evidence="1">Membrane</location>
        <topology evidence="1">Multi-pass membrane protein</topology>
    </subcellularLocation>
</comment>
<dbReference type="STRING" id="716544.wcw_0505"/>
<feature type="transmembrane region" description="Helical" evidence="5">
    <location>
        <begin position="238"/>
        <end position="258"/>
    </location>
</feature>
<name>D6YUR5_WADCW</name>
<dbReference type="PANTHER" id="PTHR43483">
    <property type="entry name" value="MEMBRANE TRANSPORTER PROTEIN HI_0806-RELATED"/>
    <property type="match status" value="1"/>
</dbReference>
<evidence type="ECO:0000313" key="7">
    <source>
        <dbReference type="Proteomes" id="UP000001505"/>
    </source>
</evidence>
<proteinExistence type="inferred from homology"/>